<dbReference type="PANTHER" id="PTHR13140">
    <property type="entry name" value="MYOSIN"/>
    <property type="match status" value="1"/>
</dbReference>
<dbReference type="Gene3D" id="1.10.10.820">
    <property type="match status" value="1"/>
</dbReference>
<dbReference type="Gene3D" id="1.20.58.530">
    <property type="match status" value="1"/>
</dbReference>
<dbReference type="SUPFAM" id="SSF52540">
    <property type="entry name" value="P-loop containing nucleoside triphosphate hydrolases"/>
    <property type="match status" value="1"/>
</dbReference>
<dbReference type="CDD" id="cd00124">
    <property type="entry name" value="MYSc"/>
    <property type="match status" value="1"/>
</dbReference>
<dbReference type="GO" id="GO:0016459">
    <property type="term" value="C:myosin complex"/>
    <property type="evidence" value="ECO:0007669"/>
    <property type="project" value="UniProtKB-KW"/>
</dbReference>
<dbReference type="SMART" id="SM00242">
    <property type="entry name" value="MYSc"/>
    <property type="match status" value="1"/>
</dbReference>
<dbReference type="InterPro" id="IPR027417">
    <property type="entry name" value="P-loop_NTPase"/>
</dbReference>
<feature type="domain" description="Myosin motor" evidence="9">
    <location>
        <begin position="80"/>
        <end position="822"/>
    </location>
</feature>
<proteinExistence type="inferred from homology"/>
<keyword evidence="4 6" id="KW-0505">Motor protein</keyword>
<dbReference type="PROSITE" id="PS51456">
    <property type="entry name" value="MYOSIN_MOTOR"/>
    <property type="match status" value="1"/>
</dbReference>
<evidence type="ECO:0000256" key="7">
    <source>
        <dbReference type="SAM" id="Coils"/>
    </source>
</evidence>
<dbReference type="GO" id="GO:0007015">
    <property type="term" value="P:actin filament organization"/>
    <property type="evidence" value="ECO:0007669"/>
    <property type="project" value="TreeGrafter"/>
</dbReference>
<name>A0AAD2JJ77_9STRA</name>
<keyword evidence="5 6" id="KW-0009">Actin-binding</keyword>
<protein>
    <recommendedName>
        <fullName evidence="9">Myosin motor domain-containing protein</fullName>
    </recommendedName>
</protein>
<dbReference type="GO" id="GO:0016020">
    <property type="term" value="C:membrane"/>
    <property type="evidence" value="ECO:0007669"/>
    <property type="project" value="TreeGrafter"/>
</dbReference>
<evidence type="ECO:0000259" key="9">
    <source>
        <dbReference type="PROSITE" id="PS51456"/>
    </source>
</evidence>
<evidence type="ECO:0000256" key="3">
    <source>
        <dbReference type="ARBA" id="ARBA00023123"/>
    </source>
</evidence>
<accession>A0AAD2JJ77</accession>
<evidence type="ECO:0000256" key="8">
    <source>
        <dbReference type="SAM" id="MobiDB-lite"/>
    </source>
</evidence>
<dbReference type="Proteomes" id="UP001295423">
    <property type="component" value="Unassembled WGS sequence"/>
</dbReference>
<reference evidence="10" key="1">
    <citation type="submission" date="2023-08" db="EMBL/GenBank/DDBJ databases">
        <authorList>
            <person name="Audoor S."/>
            <person name="Bilcke G."/>
        </authorList>
    </citation>
    <scope>NUCLEOTIDE SEQUENCE</scope>
</reference>
<gene>
    <name evidence="10" type="ORF">CYCCA115_LOCUS15695</name>
</gene>
<evidence type="ECO:0000313" key="11">
    <source>
        <dbReference type="Proteomes" id="UP001295423"/>
    </source>
</evidence>
<dbReference type="Pfam" id="PF00063">
    <property type="entry name" value="Myosin_head"/>
    <property type="match status" value="1"/>
</dbReference>
<dbReference type="GO" id="GO:0005524">
    <property type="term" value="F:ATP binding"/>
    <property type="evidence" value="ECO:0007669"/>
    <property type="project" value="UniProtKB-UniRule"/>
</dbReference>
<evidence type="ECO:0000256" key="2">
    <source>
        <dbReference type="ARBA" id="ARBA00022840"/>
    </source>
</evidence>
<keyword evidence="2 6" id="KW-0067">ATP-binding</keyword>
<feature type="coiled-coil region" evidence="7">
    <location>
        <begin position="1076"/>
        <end position="1110"/>
    </location>
</feature>
<dbReference type="PRINTS" id="PR00193">
    <property type="entry name" value="MYOSINHEAVY"/>
</dbReference>
<comment type="similarity">
    <text evidence="6">Belongs to the TRAFAC class myosin-kinesin ATPase superfamily. Myosin family.</text>
</comment>
<keyword evidence="3 6" id="KW-0518">Myosin</keyword>
<dbReference type="PROSITE" id="PS50096">
    <property type="entry name" value="IQ"/>
    <property type="match status" value="1"/>
</dbReference>
<sequence>MGKAAAVFLKDPEAAWIPAKLNNSNGKTADVEIPIYPDEQSTVCDGGKSASKWVEAEVDLSDYNKGVLPMQNVDESGNALCFADMVELPFLHEAAILYNLKQRHLDDHPYTRTGDIIIAVNPFQWFTHIYTEKIRAQYANTLVWEDHEGDARKLVDPHVYEVSSLCYKGLAFGGGDQSILVSGESGAGKTETVKIAMNHIASVQRGKTEASDEKFSDPVVDRVLESNPLLEAFGNAKTRRNDNSSRFGKYTQLQFDQGEKSSFVDKSKMKCKLAGSKCDVYLLEKNRVTTHDPMERTYHVFYQVIAADEASKKEIWSEGLSGKTNEDFQYVGTSPCEKIEGMTDAEHYQNTVKVLKGIGVDGDDLMTLLRAISIVLQLGNLSFMKDPADDDRSVVKDKTEFGKLAKLMGVTEQDLIDCLTERTMKTRNESYKVPLNADVARDTADAFGKEIYSKTFLWLVRAINDATCAENNYEGGGKSGFGIIGLLDIFGFESFVRNRFEQLCINYCNEKLQAKFTEDIFRSVQEEYEFEGIPLDEIKYDDNTDVLDLIEGKAGLNAMLNEECVRPKGTDQAFVQKALAANKKSPCLIVSKMNRKEFGIHHYAGKVMYDSDGFVSSNQDSLPSDLIDCALKSTNEILSKHLNNEKCSNLAEAAAPAPSKKGPSRAKSNLVSATVWTKYKSQLLKLMTMLKKTNSRYIRCIKPNTFKKPSIMQHVSTIEQLRCAGVVAAVTLSRSAFPNRLENKTVRFKFSSMWDRGAYPTKATAEMKAEEKLKCDCEALLASALKPREEIEDGKAVKAFVCGKTRSYFRMGALEFLEANRTKEMGSQSLHIQRYIRGWLIRRLTQMAETKRRKGIAKIQKWYKDVSAKIKQNEEDKKAGLEKKKKQEMERKAREKAEAKAKAAREAREAKEKKEREERERREKEEQEELERKEREAFEKRKKKEKEAKEKFEKDKEKKIKKFKKGIKEQEKELDKKEKKWERELESLEAEAVKAEEERDAVLEEIAKEEAKIASIPTLSDKEKKKLTDSTEIIAYLRKENKKLRNSTTQLRKDFDTMQENNKRLLEANAYAGASFEALNEQSKNNNRNNSKLMQNLEKYKKQNSKLNEDLRMRQGYYDAEAEIRVNYQKAMAEIMEMIQDQCDDAQLTEDILVLALECESEAKSELEAAEARQK</sequence>
<evidence type="ECO:0000313" key="10">
    <source>
        <dbReference type="EMBL" id="CAJ1955323.1"/>
    </source>
</evidence>
<dbReference type="EMBL" id="CAKOGP040001881">
    <property type="protein sequence ID" value="CAJ1955323.1"/>
    <property type="molecule type" value="Genomic_DNA"/>
</dbReference>
<dbReference type="Gene3D" id="1.20.5.4820">
    <property type="match status" value="1"/>
</dbReference>
<keyword evidence="1 6" id="KW-0547">Nucleotide-binding</keyword>
<organism evidence="10 11">
    <name type="scientific">Cylindrotheca closterium</name>
    <dbReference type="NCBI Taxonomy" id="2856"/>
    <lineage>
        <taxon>Eukaryota</taxon>
        <taxon>Sar</taxon>
        <taxon>Stramenopiles</taxon>
        <taxon>Ochrophyta</taxon>
        <taxon>Bacillariophyta</taxon>
        <taxon>Bacillariophyceae</taxon>
        <taxon>Bacillariophycidae</taxon>
        <taxon>Bacillariales</taxon>
        <taxon>Bacillariaceae</taxon>
        <taxon>Cylindrotheca</taxon>
    </lineage>
</organism>
<dbReference type="InterPro" id="IPR001609">
    <property type="entry name" value="Myosin_head_motor_dom-like"/>
</dbReference>
<evidence type="ECO:0000256" key="4">
    <source>
        <dbReference type="ARBA" id="ARBA00023175"/>
    </source>
</evidence>
<dbReference type="GO" id="GO:0005737">
    <property type="term" value="C:cytoplasm"/>
    <property type="evidence" value="ECO:0007669"/>
    <property type="project" value="TreeGrafter"/>
</dbReference>
<evidence type="ECO:0000256" key="6">
    <source>
        <dbReference type="PROSITE-ProRule" id="PRU00782"/>
    </source>
</evidence>
<dbReference type="AlphaFoldDB" id="A0AAD2JJ77"/>
<keyword evidence="7" id="KW-0175">Coiled coil</keyword>
<dbReference type="Gene3D" id="3.40.850.10">
    <property type="entry name" value="Kinesin motor domain"/>
    <property type="match status" value="1"/>
</dbReference>
<keyword evidence="11" id="KW-1185">Reference proteome</keyword>
<feature type="binding site" evidence="6">
    <location>
        <begin position="183"/>
        <end position="190"/>
    </location>
    <ligand>
        <name>ATP</name>
        <dbReference type="ChEBI" id="CHEBI:30616"/>
    </ligand>
</feature>
<dbReference type="GO" id="GO:0000146">
    <property type="term" value="F:microfilament motor activity"/>
    <property type="evidence" value="ECO:0007669"/>
    <property type="project" value="TreeGrafter"/>
</dbReference>
<dbReference type="PANTHER" id="PTHR13140:SF706">
    <property type="entry name" value="DILUTE CLASS UNCONVENTIONAL MYOSIN, ISOFORM C"/>
    <property type="match status" value="1"/>
</dbReference>
<feature type="region of interest" description="Actin-binding" evidence="6">
    <location>
        <begin position="683"/>
        <end position="705"/>
    </location>
</feature>
<comment type="caution">
    <text evidence="10">The sequence shown here is derived from an EMBL/GenBank/DDBJ whole genome shotgun (WGS) entry which is preliminary data.</text>
</comment>
<feature type="region of interest" description="Disordered" evidence="8">
    <location>
        <begin position="876"/>
        <end position="958"/>
    </location>
</feature>
<dbReference type="Gene3D" id="1.20.120.720">
    <property type="entry name" value="Myosin VI head, motor domain, U50 subdomain"/>
    <property type="match status" value="1"/>
</dbReference>
<dbReference type="GO" id="GO:0051015">
    <property type="term" value="F:actin filament binding"/>
    <property type="evidence" value="ECO:0007669"/>
    <property type="project" value="TreeGrafter"/>
</dbReference>
<dbReference type="InterPro" id="IPR036961">
    <property type="entry name" value="Kinesin_motor_dom_sf"/>
</dbReference>
<evidence type="ECO:0000256" key="1">
    <source>
        <dbReference type="ARBA" id="ARBA00022741"/>
    </source>
</evidence>
<evidence type="ECO:0000256" key="5">
    <source>
        <dbReference type="ARBA" id="ARBA00023203"/>
    </source>
</evidence>